<name>A0A1E5PHE7_9ACTN</name>
<organism evidence="1 2">
    <name type="scientific">Streptomyces agglomeratus</name>
    <dbReference type="NCBI Taxonomy" id="285458"/>
    <lineage>
        <taxon>Bacteria</taxon>
        <taxon>Bacillati</taxon>
        <taxon>Actinomycetota</taxon>
        <taxon>Actinomycetes</taxon>
        <taxon>Kitasatosporales</taxon>
        <taxon>Streptomycetaceae</taxon>
        <taxon>Streptomyces</taxon>
    </lineage>
</organism>
<evidence type="ECO:0000313" key="1">
    <source>
        <dbReference type="EMBL" id="OEJ28961.1"/>
    </source>
</evidence>
<evidence type="ECO:0000313" key="2">
    <source>
        <dbReference type="Proteomes" id="UP000095759"/>
    </source>
</evidence>
<accession>A0A1E5PHE7</accession>
<reference evidence="1 2" key="1">
    <citation type="submission" date="2016-08" db="EMBL/GenBank/DDBJ databases">
        <title>Complete genome sequence of Streptomyces agglomeratus strain 6-3-2, a novel anti-MRSA actinomycete isolated from Wuli of Tebit, China.</title>
        <authorList>
            <person name="Chen X."/>
        </authorList>
    </citation>
    <scope>NUCLEOTIDE SEQUENCE [LARGE SCALE GENOMIC DNA]</scope>
    <source>
        <strain evidence="1 2">6-3-2</strain>
    </source>
</reference>
<keyword evidence="2" id="KW-1185">Reference proteome</keyword>
<dbReference type="AlphaFoldDB" id="A0A1E5PHE7"/>
<proteinExistence type="predicted"/>
<comment type="caution">
    <text evidence="1">The sequence shown here is derived from an EMBL/GenBank/DDBJ whole genome shotgun (WGS) entry which is preliminary data.</text>
</comment>
<dbReference type="Proteomes" id="UP000095759">
    <property type="component" value="Unassembled WGS sequence"/>
</dbReference>
<sequence>MEGAPDVARGPGEVVGVQPLVEVVRVVDGFHDALGGGVEDAGERLVDTGGLEGLDDVVVVGAAAPDGVGEQVERAAAGASTAKSSPPVVPAVRSADVSTLLIRARAFDCCSMGTPIWCVGAKGRLW</sequence>
<gene>
    <name evidence="1" type="ORF">AS594_35615</name>
</gene>
<dbReference type="EMBL" id="MEHJ01000001">
    <property type="protein sequence ID" value="OEJ28961.1"/>
    <property type="molecule type" value="Genomic_DNA"/>
</dbReference>
<protein>
    <submittedName>
        <fullName evidence="1">Uncharacterized protein</fullName>
    </submittedName>
</protein>